<dbReference type="Proteomes" id="UP000017973">
    <property type="component" value="Unassembled WGS sequence"/>
</dbReference>
<gene>
    <name evidence="1" type="ORF">T458_06965</name>
</gene>
<dbReference type="PATRIC" id="fig|1408254.3.peg.1381"/>
<evidence type="ECO:0000313" key="2">
    <source>
        <dbReference type="Proteomes" id="UP000017973"/>
    </source>
</evidence>
<reference evidence="1 2" key="1">
    <citation type="journal article" date="2014" name="Genome Announc.">
        <title>Draft Genome Sequence of Brevibacillus panacihumi Strain W25, a Halotolerant Hydrocarbon-Degrading Bacterium.</title>
        <authorList>
            <person name="Wang X."/>
            <person name="Jin D."/>
            <person name="Zhou L."/>
            <person name="Wu L."/>
            <person name="An W."/>
            <person name="Chen Y."/>
            <person name="Zhao L."/>
        </authorList>
    </citation>
    <scope>NUCLEOTIDE SEQUENCE [LARGE SCALE GENOMIC DNA]</scope>
    <source>
        <strain evidence="1 2">W25</strain>
    </source>
</reference>
<comment type="caution">
    <text evidence="1">The sequence shown here is derived from an EMBL/GenBank/DDBJ whole genome shotgun (WGS) entry which is preliminary data.</text>
</comment>
<evidence type="ECO:0000313" key="1">
    <source>
        <dbReference type="EMBL" id="EST55692.1"/>
    </source>
</evidence>
<dbReference type="HOGENOM" id="CLU_464378_0_0_9"/>
<dbReference type="STRING" id="1408254.T458_06965"/>
<protein>
    <recommendedName>
        <fullName evidence="3">Tail tape measure protein</fullName>
    </recommendedName>
</protein>
<name>V6MBT6_9BACL</name>
<accession>V6MBT6</accession>
<dbReference type="AlphaFoldDB" id="V6MBT6"/>
<proteinExistence type="predicted"/>
<keyword evidence="2" id="KW-1185">Reference proteome</keyword>
<sequence>MAYDLTARLRIIDDLTSPLRRATEQVTKTSKIVDVLSGTLGKASGAQEMMGNSATLLTRSIGKFDNMMGITKRTVDTFRDSSGRLRDEFGRFVSSGKNAGGTFNGIANGAMAAKGAVLGLKSAIGGVMGIAAGYGLYRATDSFLTASLGGAANYEMAKVQIEALFQDAEKAQTYMERMSAAAALSPILNEQQVFDNSKSFLALTKNQAVLEDLWKAAEKMNAMDPAQGLEGAVLAIRELSGGDVQSMVERFELPRSVVNSWKNLPIEEQAKAINAYMDSIGFNQDFLEKTGKTAAKQWDRTSELFQKSVRIIGQDALTKLKPVLVDINDFLSSPRFDDFVGKAGSAMAEMFDDLIGASRDAWNYVDSKFFSNPAFNNLPDLSAKVSFVIDDLTQSFTDWYNRTGSAQLEMATGRVTKTILDGLETAAPEIAKSALSIGSRIAISMTTGYLEEMKKSIPGQAMLYALPAIDSAANTKGLYDKVMDWMNPAEELKPAMYGPPAPPKVDGAAYHGIEYVPRDGYTTRLHKGETVLPREEAAEYRSGSGGGGVSISGNTFVVNAAGGDVSDPKVVDRIALTLVHQMMAFQR</sequence>
<organism evidence="1 2">
    <name type="scientific">Brevibacillus panacihumi W25</name>
    <dbReference type="NCBI Taxonomy" id="1408254"/>
    <lineage>
        <taxon>Bacteria</taxon>
        <taxon>Bacillati</taxon>
        <taxon>Bacillota</taxon>
        <taxon>Bacilli</taxon>
        <taxon>Bacillales</taxon>
        <taxon>Paenibacillaceae</taxon>
        <taxon>Brevibacillus</taxon>
    </lineage>
</organism>
<dbReference type="EMBL" id="AYJU01000003">
    <property type="protein sequence ID" value="EST55692.1"/>
    <property type="molecule type" value="Genomic_DNA"/>
</dbReference>
<dbReference type="eggNOG" id="COG3941">
    <property type="taxonomic scope" value="Bacteria"/>
</dbReference>
<evidence type="ECO:0008006" key="3">
    <source>
        <dbReference type="Google" id="ProtNLM"/>
    </source>
</evidence>